<dbReference type="STRING" id="236234.A0A1J9QRD4"/>
<dbReference type="OrthoDB" id="262547at2759"/>
<evidence type="ECO:0000313" key="3">
    <source>
        <dbReference type="Proteomes" id="UP000183809"/>
    </source>
</evidence>
<dbReference type="Proteomes" id="UP000183809">
    <property type="component" value="Unassembled WGS sequence"/>
</dbReference>
<organism evidence="2 3">
    <name type="scientific">Diplodia corticola</name>
    <dbReference type="NCBI Taxonomy" id="236234"/>
    <lineage>
        <taxon>Eukaryota</taxon>
        <taxon>Fungi</taxon>
        <taxon>Dikarya</taxon>
        <taxon>Ascomycota</taxon>
        <taxon>Pezizomycotina</taxon>
        <taxon>Dothideomycetes</taxon>
        <taxon>Dothideomycetes incertae sedis</taxon>
        <taxon>Botryosphaeriales</taxon>
        <taxon>Botryosphaeriaceae</taxon>
        <taxon>Diplodia</taxon>
    </lineage>
</organism>
<dbReference type="InterPro" id="IPR021047">
    <property type="entry name" value="Mannosyltransferase_CMT1"/>
</dbReference>
<sequence length="428" mass="46655">MRIRADPCIPFASRAAAIVEAALESPRRVTTDSLPLSSHERIFIASIHWNNEAILRSHWNAALIDLVQHLGPSNVFVSILESGSWDGSKAALRELDAKLEAMQVPRSIILDPTTHKDELEREPKPGSSKPGWIWTPRGRQELRRIPYLANLRNRVMEAMHTTDDAKPFTKVLWLNDVVFTTTDVLTLLSTNNGHYAAACSLDFSHPPRFYDTFALRDAGGHKPLTPTWPYFLSAGSRGGVVAGRAGVPVKSCWNGMVVMDAGPFYSTTTTTTITTTTTAATAVTSSDGEGGDDGDGAPLRFRGIPDALASRHLEGSECCLIHADNPLTPGRGVWLNPHVRVGYGREAYEAVNPGGGEAMWPGMGARVRGVWRSRVWGVWGRVRGSGEGWVVRRRVEGWGGGEAGVGVGGEHCLVNEMQVVVENGWRHL</sequence>
<evidence type="ECO:0000313" key="2">
    <source>
        <dbReference type="EMBL" id="OJD30977.1"/>
    </source>
</evidence>
<dbReference type="EMBL" id="MNUE01000053">
    <property type="protein sequence ID" value="OJD30977.1"/>
    <property type="molecule type" value="Genomic_DNA"/>
</dbReference>
<keyword evidence="3" id="KW-1185">Reference proteome</keyword>
<evidence type="ECO:0000256" key="1">
    <source>
        <dbReference type="SAM" id="MobiDB-lite"/>
    </source>
</evidence>
<reference evidence="2 3" key="1">
    <citation type="submission" date="2016-10" db="EMBL/GenBank/DDBJ databases">
        <title>Proteomics and genomics reveal pathogen-plant mechanisms compatible with a hemibiotrophic lifestyle of Diplodia corticola.</title>
        <authorList>
            <person name="Fernandes I."/>
            <person name="De Jonge R."/>
            <person name="Van De Peer Y."/>
            <person name="Devreese B."/>
            <person name="Alves A."/>
            <person name="Esteves A.C."/>
        </authorList>
    </citation>
    <scope>NUCLEOTIDE SEQUENCE [LARGE SCALE GENOMIC DNA]</scope>
    <source>
        <strain evidence="2 3">CBS 112549</strain>
    </source>
</reference>
<dbReference type="Pfam" id="PF11735">
    <property type="entry name" value="CAP59_mtransfer"/>
    <property type="match status" value="1"/>
</dbReference>
<comment type="caution">
    <text evidence="2">The sequence shown here is derived from an EMBL/GenBank/DDBJ whole genome shotgun (WGS) entry which is preliminary data.</text>
</comment>
<gene>
    <name evidence="2" type="ORF">BKCO1_5300051</name>
</gene>
<name>A0A1J9QRD4_9PEZI</name>
<dbReference type="RefSeq" id="XP_020127237.1">
    <property type="nucleotide sequence ID" value="XM_020277160.1"/>
</dbReference>
<protein>
    <submittedName>
        <fullName evidence="2">Polysaccharide export protein</fullName>
    </submittedName>
</protein>
<dbReference type="PANTHER" id="PTHR34144:SF7">
    <property type="entry name" value="EXPORT PROTEIN (CAP59), PUTATIVE (AFU_ORTHOLOGUE AFUA_7G05020)-RELATED"/>
    <property type="match status" value="1"/>
</dbReference>
<proteinExistence type="predicted"/>
<feature type="compositionally biased region" description="Basic and acidic residues" evidence="1">
    <location>
        <begin position="113"/>
        <end position="124"/>
    </location>
</feature>
<accession>A0A1J9QRD4</accession>
<dbReference type="AlphaFoldDB" id="A0A1J9QRD4"/>
<feature type="region of interest" description="Disordered" evidence="1">
    <location>
        <begin position="112"/>
        <end position="133"/>
    </location>
</feature>
<dbReference type="GeneID" id="31017421"/>
<dbReference type="PANTHER" id="PTHR34144">
    <property type="entry name" value="CHROMOSOME 8, WHOLE GENOME SHOTGUN SEQUENCE"/>
    <property type="match status" value="1"/>
</dbReference>